<dbReference type="EC" id="2.4.1.-" evidence="14"/>
<keyword evidence="12 14" id="KW-0325">Glycoprotein</keyword>
<dbReference type="PANTHER" id="PTHR19300">
    <property type="entry name" value="BETA-1,4-GALACTOSYLTRANSFERASE"/>
    <property type="match status" value="1"/>
</dbReference>
<evidence type="ECO:0000256" key="10">
    <source>
        <dbReference type="ARBA" id="ARBA00023136"/>
    </source>
</evidence>
<keyword evidence="4 14" id="KW-0328">Glycosyltransferase</keyword>
<feature type="transmembrane region" description="Helical" evidence="14">
    <location>
        <begin position="36"/>
        <end position="54"/>
    </location>
</feature>
<evidence type="ECO:0000256" key="13">
    <source>
        <dbReference type="ARBA" id="ARBA00049413"/>
    </source>
</evidence>
<protein>
    <recommendedName>
        <fullName evidence="14">Beta-1,4-galactosyltransferase</fullName>
        <ecNumber evidence="14">2.4.1.-</ecNumber>
    </recommendedName>
</protein>
<evidence type="ECO:0000313" key="18">
    <source>
        <dbReference type="Ensembl" id="ENSCSAVP00000015114.1"/>
    </source>
</evidence>
<comment type="subcellular location">
    <subcellularLocation>
        <location evidence="1">Golgi apparatus membrane</location>
        <topology evidence="1">Single-pass type II membrane protein</topology>
    </subcellularLocation>
</comment>
<feature type="region of interest" description="Disordered" evidence="15">
    <location>
        <begin position="179"/>
        <end position="206"/>
    </location>
</feature>
<evidence type="ECO:0000256" key="7">
    <source>
        <dbReference type="ARBA" id="ARBA00022723"/>
    </source>
</evidence>
<dbReference type="InterPro" id="IPR027995">
    <property type="entry name" value="Galactosyl_T_N"/>
</dbReference>
<evidence type="ECO:0000256" key="1">
    <source>
        <dbReference type="ARBA" id="ARBA00004323"/>
    </source>
</evidence>
<evidence type="ECO:0000256" key="6">
    <source>
        <dbReference type="ARBA" id="ARBA00022692"/>
    </source>
</evidence>
<dbReference type="Gene3D" id="3.90.550.10">
    <property type="entry name" value="Spore Coat Polysaccharide Biosynthesis Protein SpsA, Chain A"/>
    <property type="match status" value="1"/>
</dbReference>
<keyword evidence="11" id="KW-1015">Disulfide bond</keyword>
<comment type="catalytic activity">
    <reaction evidence="13">
        <text>N-acetyl-D-glucosamine + UDP-alpha-D-galactose = beta-D-galactosyl-(1-&gt;4)-N-acetyl-D-glucosamine + UDP + H(+)</text>
        <dbReference type="Rhea" id="RHEA:17745"/>
        <dbReference type="ChEBI" id="CHEBI:15378"/>
        <dbReference type="ChEBI" id="CHEBI:58223"/>
        <dbReference type="ChEBI" id="CHEBI:60152"/>
        <dbReference type="ChEBI" id="CHEBI:66914"/>
        <dbReference type="ChEBI" id="CHEBI:506227"/>
        <dbReference type="EC" id="2.4.1.90"/>
    </reaction>
    <physiologicalReaction direction="left-to-right" evidence="13">
        <dbReference type="Rhea" id="RHEA:17746"/>
    </physiologicalReaction>
</comment>
<dbReference type="GO" id="GO:0000139">
    <property type="term" value="C:Golgi membrane"/>
    <property type="evidence" value="ECO:0007669"/>
    <property type="project" value="UniProtKB-SubCell"/>
</dbReference>
<evidence type="ECO:0000256" key="9">
    <source>
        <dbReference type="ARBA" id="ARBA00022989"/>
    </source>
</evidence>
<dbReference type="InterPro" id="IPR029044">
    <property type="entry name" value="Nucleotide-diphossugar_trans"/>
</dbReference>
<dbReference type="PANTHER" id="PTHR19300:SF61">
    <property type="entry name" value="BETA-1,4-N-ACETYLGALACTOSAMINYLTRANSFERASE"/>
    <property type="match status" value="1"/>
</dbReference>
<dbReference type="FunCoup" id="H2ZBZ8">
    <property type="interactions" value="68"/>
</dbReference>
<dbReference type="Proteomes" id="UP000007875">
    <property type="component" value="Unassembled WGS sequence"/>
</dbReference>
<dbReference type="OMA" id="MINHEHE"/>
<keyword evidence="9 14" id="KW-1133">Transmembrane helix</keyword>
<dbReference type="GeneTree" id="ENSGT00940000163971"/>
<evidence type="ECO:0000256" key="2">
    <source>
        <dbReference type="ARBA" id="ARBA00004922"/>
    </source>
</evidence>
<evidence type="ECO:0000259" key="17">
    <source>
        <dbReference type="Pfam" id="PF13733"/>
    </source>
</evidence>
<reference evidence="19" key="1">
    <citation type="submission" date="2003-08" db="EMBL/GenBank/DDBJ databases">
        <authorList>
            <person name="Birren B."/>
            <person name="Nusbaum C."/>
            <person name="Abebe A."/>
            <person name="Abouelleil A."/>
            <person name="Adekoya E."/>
            <person name="Ait-zahra M."/>
            <person name="Allen N."/>
            <person name="Allen T."/>
            <person name="An P."/>
            <person name="Anderson M."/>
            <person name="Anderson S."/>
            <person name="Arachchi H."/>
            <person name="Armbruster J."/>
            <person name="Bachantsang P."/>
            <person name="Baldwin J."/>
            <person name="Barry A."/>
            <person name="Bayul T."/>
            <person name="Blitshsteyn B."/>
            <person name="Bloom T."/>
            <person name="Blye J."/>
            <person name="Boguslavskiy L."/>
            <person name="Borowsky M."/>
            <person name="Boukhgalter B."/>
            <person name="Brunache A."/>
            <person name="Butler J."/>
            <person name="Calixte N."/>
            <person name="Calvo S."/>
            <person name="Camarata J."/>
            <person name="Campo K."/>
            <person name="Chang J."/>
            <person name="Cheshatsang Y."/>
            <person name="Citroen M."/>
            <person name="Collymore A."/>
            <person name="Considine T."/>
            <person name="Cook A."/>
            <person name="Cooke P."/>
            <person name="Corum B."/>
            <person name="Cuomo C."/>
            <person name="David R."/>
            <person name="Dawoe T."/>
            <person name="Degray S."/>
            <person name="Dodge S."/>
            <person name="Dooley K."/>
            <person name="Dorje P."/>
            <person name="Dorjee K."/>
            <person name="Dorris L."/>
            <person name="Duffey N."/>
            <person name="Dupes A."/>
            <person name="Elkins T."/>
            <person name="Engels R."/>
            <person name="Erickson J."/>
            <person name="Farina A."/>
            <person name="Faro S."/>
            <person name="Ferreira P."/>
            <person name="Fischer H."/>
            <person name="Fitzgerald M."/>
            <person name="Foley K."/>
            <person name="Gage D."/>
            <person name="Galagan J."/>
            <person name="Gearin G."/>
            <person name="Gnerre S."/>
            <person name="Gnirke A."/>
            <person name="Goyette A."/>
            <person name="Graham J."/>
            <person name="Grandbois E."/>
            <person name="Gyaltsen K."/>
            <person name="Hafez N."/>
            <person name="Hagopian D."/>
            <person name="Hagos B."/>
            <person name="Hall J."/>
            <person name="Hatcher B."/>
            <person name="Heller A."/>
            <person name="Higgins H."/>
            <person name="Honan T."/>
            <person name="Horn A."/>
            <person name="Houde N."/>
            <person name="Hughes L."/>
            <person name="Hulme W."/>
            <person name="Husby E."/>
            <person name="Iliev I."/>
            <person name="Jaffe D."/>
            <person name="Jones C."/>
            <person name="Kamal M."/>
            <person name="Kamat A."/>
            <person name="Kamvysselis M."/>
            <person name="Karlsson E."/>
            <person name="Kells C."/>
            <person name="Kieu A."/>
            <person name="Kisner P."/>
            <person name="Kodira C."/>
            <person name="Kulbokas E."/>
            <person name="Labutti K."/>
            <person name="Lama D."/>
            <person name="Landers T."/>
            <person name="Leger J."/>
            <person name="Levine S."/>
            <person name="Lewis D."/>
            <person name="Lewis T."/>
            <person name="Lindblad-toh K."/>
            <person name="Liu X."/>
            <person name="Lokyitsang T."/>
            <person name="Lokyitsang Y."/>
            <person name="Lucien O."/>
            <person name="Lui A."/>
            <person name="Ma L.J."/>
            <person name="Mabbitt R."/>
            <person name="Macdonald J."/>
            <person name="Maclean C."/>
            <person name="Major J."/>
            <person name="Manning J."/>
            <person name="Marabella R."/>
            <person name="Maru K."/>
            <person name="Matthews C."/>
            <person name="Mauceli E."/>
            <person name="Mccarthy M."/>
            <person name="Mcdonough S."/>
            <person name="Mcghee T."/>
            <person name="Meldrim J."/>
            <person name="Meneus L."/>
            <person name="Mesirov J."/>
            <person name="Mihalev A."/>
            <person name="Mihova T."/>
            <person name="Mikkelsen T."/>
            <person name="Mlenga V."/>
            <person name="Moru K."/>
            <person name="Mozes J."/>
            <person name="Mulrain L."/>
            <person name="Munson G."/>
            <person name="Naylor J."/>
            <person name="Newes C."/>
            <person name="Nguyen C."/>
            <person name="Nguyen N."/>
            <person name="Nguyen T."/>
            <person name="Nicol R."/>
            <person name="Nielsen C."/>
            <person name="Nizzari M."/>
            <person name="Norbu C."/>
            <person name="Norbu N."/>
            <person name="O'donnell P."/>
            <person name="Okoawo O."/>
            <person name="O'leary S."/>
            <person name="Omotosho B."/>
            <person name="O'neill K."/>
            <person name="Osman S."/>
            <person name="Parker S."/>
            <person name="Perrin D."/>
            <person name="Phunkhang P."/>
            <person name="Piqani B."/>
            <person name="Purcell S."/>
            <person name="Rachupka T."/>
            <person name="Ramasamy U."/>
            <person name="Rameau R."/>
            <person name="Ray V."/>
            <person name="Raymond C."/>
            <person name="Retta R."/>
            <person name="Richardson S."/>
            <person name="Rise C."/>
            <person name="Rodriguez J."/>
            <person name="Rogers J."/>
            <person name="Rogov P."/>
            <person name="Rutman M."/>
            <person name="Schupbach R."/>
            <person name="Seaman C."/>
            <person name="Settipalli S."/>
            <person name="Sharpe T."/>
            <person name="Sheridan J."/>
            <person name="Sherpa N."/>
            <person name="Shi J."/>
            <person name="Smirnov S."/>
            <person name="Smith C."/>
            <person name="Sougnez C."/>
            <person name="Spencer B."/>
            <person name="Stalker J."/>
            <person name="Stange-thomann N."/>
            <person name="Stavropoulos S."/>
            <person name="Stetson K."/>
            <person name="Stone C."/>
            <person name="Stone S."/>
            <person name="Stubbs M."/>
            <person name="Talamas J."/>
            <person name="Tchuinga P."/>
            <person name="Tenzing P."/>
            <person name="Tesfaye S."/>
            <person name="Theodore J."/>
            <person name="Thoulutsang Y."/>
            <person name="Topham K."/>
            <person name="Towey S."/>
            <person name="Tsamla T."/>
            <person name="Tsomo N."/>
            <person name="Vallee D."/>
            <person name="Vassiliev H."/>
            <person name="Venkataraman V."/>
            <person name="Vinson J."/>
            <person name="Vo A."/>
            <person name="Wade C."/>
            <person name="Wang S."/>
            <person name="Wangchuk T."/>
            <person name="Wangdi T."/>
            <person name="Whittaker C."/>
            <person name="Wilkinson J."/>
            <person name="Wu Y."/>
            <person name="Wyman D."/>
            <person name="Yadav S."/>
            <person name="Yang S."/>
            <person name="Yang X."/>
            <person name="Yeager S."/>
            <person name="Yee E."/>
            <person name="Young G."/>
            <person name="Zainoun J."/>
            <person name="Zembeck L."/>
            <person name="Zimmer A."/>
            <person name="Zody M."/>
            <person name="Lander E."/>
        </authorList>
    </citation>
    <scope>NUCLEOTIDE SEQUENCE [LARGE SCALE GENOMIC DNA]</scope>
</reference>
<keyword evidence="5 14" id="KW-0808">Transferase</keyword>
<accession>H2ZBZ8</accession>
<dbReference type="GO" id="GO:0003945">
    <property type="term" value="F:N-acetyllactosamine synthase activity"/>
    <property type="evidence" value="ECO:0007669"/>
    <property type="project" value="UniProtKB-EC"/>
</dbReference>
<dbReference type="UniPathway" id="UPA00378"/>
<dbReference type="GO" id="GO:0005975">
    <property type="term" value="P:carbohydrate metabolic process"/>
    <property type="evidence" value="ECO:0007669"/>
    <property type="project" value="InterPro"/>
</dbReference>
<dbReference type="PRINTS" id="PR02050">
    <property type="entry name" value="B14GALTRFASE"/>
</dbReference>
<dbReference type="SUPFAM" id="SSF53448">
    <property type="entry name" value="Nucleotide-diphospho-sugar transferases"/>
    <property type="match status" value="1"/>
</dbReference>
<keyword evidence="19" id="KW-1185">Reference proteome</keyword>
<dbReference type="InterPro" id="IPR003859">
    <property type="entry name" value="Galactosyl_T"/>
</dbReference>
<dbReference type="Pfam" id="PF13733">
    <property type="entry name" value="Glyco_transf_7N"/>
    <property type="match status" value="1"/>
</dbReference>
<keyword evidence="6 14" id="KW-0812">Transmembrane</keyword>
<dbReference type="eggNOG" id="KOG3916">
    <property type="taxonomic scope" value="Eukaryota"/>
</dbReference>
<feature type="domain" description="Galactosyltransferase C-terminal" evidence="16">
    <location>
        <begin position="339"/>
        <end position="415"/>
    </location>
</feature>
<sequence length="471" mass="53219">MKQTLSQIPVDPGSLETTRTNASFTGFFEGAVRKKTLALIFLFMLQLPVLYVLYTSQISDFVKTRQEIVSRNEATSIKLISKICANETCKNANDLFKLRNWAQKYPLRSTIRKMVDKIQVDQKTQMSSADTNVKNNSDNLASENQVETTHTFSTILPETNNSTGASSATVSTTVQITTPTLASSTSKQSEESNKVNILPDCPETPPDLQGPIDVSFGHVAPEMKKMEGDNPLVKDGGHYKPPYCKALSKVAVIIPYRDRVEHLHYFLEYMHPTLQRQQLDYAIYIINQAGTGKFNRAKLMNIGYVESLKDYNFECFVFHDVDLVLENDKSLYSCPAKPRHLSAAVDKFNYVLPYGAIFGGVTELTKEQFEKANGYSNTFWGWGGEDDDMYNRVKFSGMEISRYPIEISRYKMISHAREKGNEPNPKRFDMIRQTASTMKTDGLNSLSYKLLSKEKHQLYTNVTVDVLVPAT</sequence>
<keyword evidence="7" id="KW-0479">Metal-binding</keyword>
<organism evidence="18 19">
    <name type="scientific">Ciona savignyi</name>
    <name type="common">Pacific transparent sea squirt</name>
    <dbReference type="NCBI Taxonomy" id="51511"/>
    <lineage>
        <taxon>Eukaryota</taxon>
        <taxon>Metazoa</taxon>
        <taxon>Chordata</taxon>
        <taxon>Tunicata</taxon>
        <taxon>Ascidiacea</taxon>
        <taxon>Phlebobranchia</taxon>
        <taxon>Cionidae</taxon>
        <taxon>Ciona</taxon>
    </lineage>
</organism>
<dbReference type="Pfam" id="PF02709">
    <property type="entry name" value="Glyco_transf_7C"/>
    <property type="match status" value="1"/>
</dbReference>
<evidence type="ECO:0000256" key="8">
    <source>
        <dbReference type="ARBA" id="ARBA00022968"/>
    </source>
</evidence>
<dbReference type="CDD" id="cd00899">
    <property type="entry name" value="b4GalT"/>
    <property type="match status" value="1"/>
</dbReference>
<evidence type="ECO:0000256" key="15">
    <source>
        <dbReference type="SAM" id="MobiDB-lite"/>
    </source>
</evidence>
<dbReference type="InterPro" id="IPR027791">
    <property type="entry name" value="Galactosyl_T_C"/>
</dbReference>
<evidence type="ECO:0000256" key="14">
    <source>
        <dbReference type="RuleBase" id="RU368121"/>
    </source>
</evidence>
<evidence type="ECO:0000313" key="19">
    <source>
        <dbReference type="Proteomes" id="UP000007875"/>
    </source>
</evidence>
<evidence type="ECO:0000256" key="4">
    <source>
        <dbReference type="ARBA" id="ARBA00022676"/>
    </source>
</evidence>
<dbReference type="FunFam" id="3.90.550.10:FF:000028">
    <property type="entry name" value="beta-1,4-galactosyltransferase 1"/>
    <property type="match status" value="1"/>
</dbReference>
<dbReference type="InParanoid" id="H2ZBZ8"/>
<name>H2ZBZ8_CIOSA</name>
<dbReference type="STRING" id="51511.ENSCSAVP00000015114"/>
<feature type="domain" description="Galactosyltransferase N-terminal" evidence="17">
    <location>
        <begin position="201"/>
        <end position="335"/>
    </location>
</feature>
<evidence type="ECO:0000256" key="3">
    <source>
        <dbReference type="ARBA" id="ARBA00005735"/>
    </source>
</evidence>
<proteinExistence type="inferred from homology"/>
<reference evidence="18" key="3">
    <citation type="submission" date="2025-09" db="UniProtKB">
        <authorList>
            <consortium name="Ensembl"/>
        </authorList>
    </citation>
    <scope>IDENTIFICATION</scope>
</reference>
<dbReference type="AlphaFoldDB" id="H2ZBZ8"/>
<evidence type="ECO:0000256" key="5">
    <source>
        <dbReference type="ARBA" id="ARBA00022679"/>
    </source>
</evidence>
<comment type="function">
    <text evidence="14">Catalyses the transfer of galactose onto proteins or lipids.</text>
</comment>
<keyword evidence="8 14" id="KW-0735">Signal-anchor</keyword>
<dbReference type="HOGENOM" id="CLU_044391_0_1_1"/>
<evidence type="ECO:0000259" key="16">
    <source>
        <dbReference type="Pfam" id="PF02709"/>
    </source>
</evidence>
<evidence type="ECO:0000256" key="11">
    <source>
        <dbReference type="ARBA" id="ARBA00023157"/>
    </source>
</evidence>
<keyword evidence="10 14" id="KW-0472">Membrane</keyword>
<reference evidence="18" key="2">
    <citation type="submission" date="2025-08" db="UniProtKB">
        <authorList>
            <consortium name="Ensembl"/>
        </authorList>
    </citation>
    <scope>IDENTIFICATION</scope>
</reference>
<comment type="similarity">
    <text evidence="3 14">Belongs to the glycosyltransferase 7 family.</text>
</comment>
<dbReference type="GO" id="GO:0046872">
    <property type="term" value="F:metal ion binding"/>
    <property type="evidence" value="ECO:0007669"/>
    <property type="project" value="UniProtKB-KW"/>
</dbReference>
<dbReference type="Ensembl" id="ENSCSAVT00000015288.1">
    <property type="protein sequence ID" value="ENSCSAVP00000015114.1"/>
    <property type="gene ID" value="ENSCSAVG00000008861.1"/>
</dbReference>
<comment type="pathway">
    <text evidence="2 14">Protein modification; protein glycosylation.</text>
</comment>
<evidence type="ECO:0000256" key="12">
    <source>
        <dbReference type="ARBA" id="ARBA00023180"/>
    </source>
</evidence>